<organism evidence="3 4">
    <name type="scientific">Lecanosticta acicola</name>
    <dbReference type="NCBI Taxonomy" id="111012"/>
    <lineage>
        <taxon>Eukaryota</taxon>
        <taxon>Fungi</taxon>
        <taxon>Dikarya</taxon>
        <taxon>Ascomycota</taxon>
        <taxon>Pezizomycotina</taxon>
        <taxon>Dothideomycetes</taxon>
        <taxon>Dothideomycetidae</taxon>
        <taxon>Mycosphaerellales</taxon>
        <taxon>Mycosphaerellaceae</taxon>
        <taxon>Lecanosticta</taxon>
    </lineage>
</organism>
<protein>
    <submittedName>
        <fullName evidence="3">Related to MYND domain</fullName>
    </submittedName>
</protein>
<evidence type="ECO:0000313" key="3">
    <source>
        <dbReference type="EMBL" id="CAK4032590.1"/>
    </source>
</evidence>
<dbReference type="Pfam" id="PF00856">
    <property type="entry name" value="SET"/>
    <property type="match status" value="1"/>
</dbReference>
<dbReference type="Gene3D" id="2.170.270.10">
    <property type="entry name" value="SET domain"/>
    <property type="match status" value="1"/>
</dbReference>
<dbReference type="InterPro" id="IPR050869">
    <property type="entry name" value="H3K4_H4K5_MeTrfase"/>
</dbReference>
<dbReference type="PROSITE" id="PS50280">
    <property type="entry name" value="SET"/>
    <property type="match status" value="1"/>
</dbReference>
<evidence type="ECO:0000256" key="1">
    <source>
        <dbReference type="SAM" id="MobiDB-lite"/>
    </source>
</evidence>
<dbReference type="PANTHER" id="PTHR12197">
    <property type="entry name" value="HISTONE-LYSINE N-METHYLTRANSFERASE SMYD"/>
    <property type="match status" value="1"/>
</dbReference>
<feature type="compositionally biased region" description="Basic and acidic residues" evidence="1">
    <location>
        <begin position="54"/>
        <end position="68"/>
    </location>
</feature>
<dbReference type="CDD" id="cd20071">
    <property type="entry name" value="SET_SMYD"/>
    <property type="match status" value="1"/>
</dbReference>
<name>A0AAI9EDZ8_9PEZI</name>
<evidence type="ECO:0000313" key="4">
    <source>
        <dbReference type="Proteomes" id="UP001296104"/>
    </source>
</evidence>
<evidence type="ECO:0000259" key="2">
    <source>
        <dbReference type="PROSITE" id="PS50280"/>
    </source>
</evidence>
<dbReference type="EMBL" id="CAVMBE010000066">
    <property type="protein sequence ID" value="CAK4032590.1"/>
    <property type="molecule type" value="Genomic_DNA"/>
</dbReference>
<gene>
    <name evidence="3" type="ORF">LECACI_7A007748</name>
</gene>
<accession>A0AAI9EDZ8</accession>
<dbReference type="InterPro" id="IPR001214">
    <property type="entry name" value="SET_dom"/>
</dbReference>
<dbReference type="InterPro" id="IPR046341">
    <property type="entry name" value="SET_dom_sf"/>
</dbReference>
<feature type="compositionally biased region" description="Polar residues" evidence="1">
    <location>
        <begin position="69"/>
        <end position="84"/>
    </location>
</feature>
<dbReference type="Proteomes" id="UP001296104">
    <property type="component" value="Unassembled WGS sequence"/>
</dbReference>
<dbReference type="SUPFAM" id="SSF82199">
    <property type="entry name" value="SET domain"/>
    <property type="match status" value="1"/>
</dbReference>
<dbReference type="AlphaFoldDB" id="A0AAI9EDZ8"/>
<reference evidence="3" key="1">
    <citation type="submission" date="2023-11" db="EMBL/GenBank/DDBJ databases">
        <authorList>
            <person name="Alioto T."/>
            <person name="Alioto T."/>
            <person name="Gomez Garrido J."/>
        </authorList>
    </citation>
    <scope>NUCLEOTIDE SEQUENCE</scope>
</reference>
<comment type="caution">
    <text evidence="3">The sequence shown here is derived from an EMBL/GenBank/DDBJ whole genome shotgun (WGS) entry which is preliminary data.</text>
</comment>
<sequence>MDRYKASIESVDSALNRLNQTLASYKLLVSDPANSSTPAAPAGSNAAVQKPTHIRSDAVQEPRSDHLEQSNGIRASSDAVSQASIRPESVSDPEERLVDDLLRNLRSSQRYPEQDASGSFRLRRLQITTIRVEDYPYCLPLYLILAVDFLGLGYPDLAAGAAYKALLLSDALDNEAEEYHDEASASLKEVIQMQPLEERIAIIRKAMDAELKNTTPTELDPTLDVELTLWLKTHYRLVMYRLFTRALLLCGCLRSALSHYRQAIKLYPGDQELGDICAYIVKQGDKLGIPRPESISTPLHDWPDSGFVRREIYPWNELEPDRLNMLDELNELMGFVSDKLEVRVVGLPVLTSDGDGVSQQLGVFAKEDISPGEEILNETSILTANNKLQDALCDACSTDLPALNSPEGASVVSCPDCEVVFCSEWCYTQASESYHLAFCGKDVEAIAKDVPPAEAADSLYSLLLLRALALGKSQNLNPLQIPEVKYIWGDFTPTPPPDQIIYTDLNSPDACTVPRTLPFSFEYNIRLPFHMLERMDIDIFADPHHDVWVFNTLLAKFRGTASARLSGLGGRAIRGPEVSAVHPMWCLANHSCDPNVSWEWGGSIRFWARGERIPWIGKEGEKRVVSEAGIKKGEEILNHYCDVELPVKERREWARGALGGDCQCPRCRWEAAAAQQQEEEEVSK</sequence>
<feature type="region of interest" description="Disordered" evidence="1">
    <location>
        <begin position="32"/>
        <end position="94"/>
    </location>
</feature>
<dbReference type="PANTHER" id="PTHR12197:SF273">
    <property type="entry name" value="MYND-TYPE ZINC FINGER PROTEIN SAMB"/>
    <property type="match status" value="1"/>
</dbReference>
<keyword evidence="4" id="KW-1185">Reference proteome</keyword>
<dbReference type="GO" id="GO:0005634">
    <property type="term" value="C:nucleus"/>
    <property type="evidence" value="ECO:0007669"/>
    <property type="project" value="TreeGrafter"/>
</dbReference>
<feature type="domain" description="SET" evidence="2">
    <location>
        <begin position="338"/>
        <end position="641"/>
    </location>
</feature>
<proteinExistence type="predicted"/>